<protein>
    <submittedName>
        <fullName evidence="2">Neur_chan_LBD domain-containing protein</fullName>
    </submittedName>
</protein>
<accession>A0A1I7WHZ3</accession>
<proteinExistence type="predicted"/>
<evidence type="ECO:0000313" key="2">
    <source>
        <dbReference type="WBParaSite" id="Hba_04624"/>
    </source>
</evidence>
<reference evidence="2" key="1">
    <citation type="submission" date="2016-11" db="UniProtKB">
        <authorList>
            <consortium name="WormBaseParasite"/>
        </authorList>
    </citation>
    <scope>IDENTIFICATION</scope>
</reference>
<keyword evidence="1" id="KW-1185">Reference proteome</keyword>
<dbReference type="WBParaSite" id="Hba_04624">
    <property type="protein sequence ID" value="Hba_04624"/>
    <property type="gene ID" value="Hba_04624"/>
</dbReference>
<name>A0A1I7WHZ3_HETBA</name>
<organism evidence="1 2">
    <name type="scientific">Heterorhabditis bacteriophora</name>
    <name type="common">Entomopathogenic nematode worm</name>
    <dbReference type="NCBI Taxonomy" id="37862"/>
    <lineage>
        <taxon>Eukaryota</taxon>
        <taxon>Metazoa</taxon>
        <taxon>Ecdysozoa</taxon>
        <taxon>Nematoda</taxon>
        <taxon>Chromadorea</taxon>
        <taxon>Rhabditida</taxon>
        <taxon>Rhabditina</taxon>
        <taxon>Rhabditomorpha</taxon>
        <taxon>Strongyloidea</taxon>
        <taxon>Heterorhabditidae</taxon>
        <taxon>Heterorhabditis</taxon>
    </lineage>
</organism>
<sequence>MPSHVCYELVRQRRLRASKSAQIVRNLTQRPSLGPPTCMNTYCVLLSINTNYDDVLSIRDIVICSETWRKPLAFIDSLDFVQLFHVTLENALSIAPFWRETTALVNSNFLNISVKY</sequence>
<evidence type="ECO:0000313" key="1">
    <source>
        <dbReference type="Proteomes" id="UP000095283"/>
    </source>
</evidence>
<dbReference type="Proteomes" id="UP000095283">
    <property type="component" value="Unplaced"/>
</dbReference>
<dbReference type="AlphaFoldDB" id="A0A1I7WHZ3"/>